<accession>A0A3M7QVE9</accession>
<evidence type="ECO:0000313" key="2">
    <source>
        <dbReference type="EMBL" id="RNA15189.1"/>
    </source>
</evidence>
<keyword evidence="1" id="KW-0812">Transmembrane</keyword>
<evidence type="ECO:0000256" key="1">
    <source>
        <dbReference type="SAM" id="Phobius"/>
    </source>
</evidence>
<gene>
    <name evidence="2" type="ORF">BpHYR1_049166</name>
</gene>
<dbReference type="EMBL" id="REGN01005016">
    <property type="protein sequence ID" value="RNA15189.1"/>
    <property type="molecule type" value="Genomic_DNA"/>
</dbReference>
<proteinExistence type="predicted"/>
<name>A0A3M7QVE9_BRAPC</name>
<dbReference type="Proteomes" id="UP000276133">
    <property type="component" value="Unassembled WGS sequence"/>
</dbReference>
<reference evidence="2 3" key="1">
    <citation type="journal article" date="2018" name="Sci. Rep.">
        <title>Genomic signatures of local adaptation to the degree of environmental predictability in rotifers.</title>
        <authorList>
            <person name="Franch-Gras L."/>
            <person name="Hahn C."/>
            <person name="Garcia-Roger E.M."/>
            <person name="Carmona M.J."/>
            <person name="Serra M."/>
            <person name="Gomez A."/>
        </authorList>
    </citation>
    <scope>NUCLEOTIDE SEQUENCE [LARGE SCALE GENOMIC DNA]</scope>
    <source>
        <strain evidence="2">HYR1</strain>
    </source>
</reference>
<feature type="transmembrane region" description="Helical" evidence="1">
    <location>
        <begin position="33"/>
        <end position="51"/>
    </location>
</feature>
<protein>
    <submittedName>
        <fullName evidence="2">Uncharacterized protein</fullName>
    </submittedName>
</protein>
<keyword evidence="3" id="KW-1185">Reference proteome</keyword>
<dbReference type="AlphaFoldDB" id="A0A3M7QVE9"/>
<sequence>MKTGAPKMRQKEREYFFESKSDKSMQQKLHGMIDSRACIFYFFHAIAYFVFMKSSRENINQNLLHLRTYANNILSLNAKVDC</sequence>
<keyword evidence="1" id="KW-0472">Membrane</keyword>
<keyword evidence="1" id="KW-1133">Transmembrane helix</keyword>
<organism evidence="2 3">
    <name type="scientific">Brachionus plicatilis</name>
    <name type="common">Marine rotifer</name>
    <name type="synonym">Brachionus muelleri</name>
    <dbReference type="NCBI Taxonomy" id="10195"/>
    <lineage>
        <taxon>Eukaryota</taxon>
        <taxon>Metazoa</taxon>
        <taxon>Spiralia</taxon>
        <taxon>Gnathifera</taxon>
        <taxon>Rotifera</taxon>
        <taxon>Eurotatoria</taxon>
        <taxon>Monogononta</taxon>
        <taxon>Pseudotrocha</taxon>
        <taxon>Ploima</taxon>
        <taxon>Brachionidae</taxon>
        <taxon>Brachionus</taxon>
    </lineage>
</organism>
<evidence type="ECO:0000313" key="3">
    <source>
        <dbReference type="Proteomes" id="UP000276133"/>
    </source>
</evidence>
<comment type="caution">
    <text evidence="2">The sequence shown here is derived from an EMBL/GenBank/DDBJ whole genome shotgun (WGS) entry which is preliminary data.</text>
</comment>